<keyword evidence="2" id="KW-1185">Reference proteome</keyword>
<sequence>MLQNILSSILGSHATVDIALYNAANTAGGTAGSTSTSTSSAGNAGSAGGAAEEGRARPGGFVFRRSFVWSSGPPEGAAGSAGTDGPAAPASSAGTASPAGSAGDAQTARVPVQDLAAFLENAFGSGFSEEGFAASPLSGFFSNVFTMRNPGDYVWSSTGFDNIITQLMEQYPSTNAPPPASEEVINALPKTVVEKEEEGGVAGVFHDNCVIPWLKINNTCVICRATVGTNVLNQSSNHSESDRKEKDDKSKDSSHNMEEQLEQEPPD</sequence>
<name>A0ACB7CAN7_9ASCO</name>
<reference evidence="1 2" key="1">
    <citation type="journal article" date="2021" name="Commun. Biol.">
        <title>Genomic insights into the host specific adaptation of the Pneumocystis genus.</title>
        <authorList>
            <person name="Cisse O.H."/>
            <person name="Ma L."/>
            <person name="Dekker J.P."/>
            <person name="Khil P.P."/>
            <person name="Youn J.-H."/>
            <person name="Brenchley J.M."/>
            <person name="Blair R."/>
            <person name="Pahar B."/>
            <person name="Chabe M."/>
            <person name="Van Rompay K.K.A."/>
            <person name="Keesler R."/>
            <person name="Sukura A."/>
            <person name="Hirsch V."/>
            <person name="Kutty G."/>
            <person name="Liu Y."/>
            <person name="Peng L."/>
            <person name="Chen J."/>
            <person name="Song J."/>
            <person name="Weissenbacher-Lang C."/>
            <person name="Xu J."/>
            <person name="Upham N.S."/>
            <person name="Stajich J.E."/>
            <person name="Cuomo C.A."/>
            <person name="Cushion M.T."/>
            <person name="Kovacs J.A."/>
        </authorList>
    </citation>
    <scope>NUCLEOTIDE SEQUENCE [LARGE SCALE GENOMIC DNA]</scope>
    <source>
        <strain evidence="1 2">RABM</strain>
    </source>
</reference>
<gene>
    <name evidence="1" type="ORF">PORY_002011</name>
</gene>
<dbReference type="EMBL" id="JABTEG010000007">
    <property type="protein sequence ID" value="KAG4304618.1"/>
    <property type="molecule type" value="Genomic_DNA"/>
</dbReference>
<protein>
    <submittedName>
        <fullName evidence="1">Uncharacterized protein</fullName>
    </submittedName>
</protein>
<accession>A0ACB7CAN7</accession>
<organism evidence="1 2">
    <name type="scientific">Pneumocystis oryctolagi</name>
    <dbReference type="NCBI Taxonomy" id="42067"/>
    <lineage>
        <taxon>Eukaryota</taxon>
        <taxon>Fungi</taxon>
        <taxon>Dikarya</taxon>
        <taxon>Ascomycota</taxon>
        <taxon>Taphrinomycotina</taxon>
        <taxon>Pneumocystomycetes</taxon>
        <taxon>Pneumocystaceae</taxon>
        <taxon>Pneumocystis</taxon>
    </lineage>
</organism>
<evidence type="ECO:0000313" key="1">
    <source>
        <dbReference type="EMBL" id="KAG4304618.1"/>
    </source>
</evidence>
<dbReference type="Proteomes" id="UP000768646">
    <property type="component" value="Unassembled WGS sequence"/>
</dbReference>
<proteinExistence type="predicted"/>
<evidence type="ECO:0000313" key="2">
    <source>
        <dbReference type="Proteomes" id="UP000768646"/>
    </source>
</evidence>
<comment type="caution">
    <text evidence="1">The sequence shown here is derived from an EMBL/GenBank/DDBJ whole genome shotgun (WGS) entry which is preliminary data.</text>
</comment>